<reference evidence="2" key="1">
    <citation type="submission" date="2021-03" db="EMBL/GenBank/DDBJ databases">
        <title>Whole genome sequence of Jiella sp. CQZ9-1.</title>
        <authorList>
            <person name="Tuo L."/>
        </authorList>
    </citation>
    <scope>NUCLEOTIDE SEQUENCE</scope>
    <source>
        <strain evidence="2">CQZ9-1</strain>
    </source>
</reference>
<dbReference type="EMBL" id="JAFMPP010000020">
    <property type="protein sequence ID" value="MBO0664386.1"/>
    <property type="molecule type" value="Genomic_DNA"/>
</dbReference>
<dbReference type="RefSeq" id="WP_207259299.1">
    <property type="nucleotide sequence ID" value="NZ_JAFMPP010000020.1"/>
</dbReference>
<proteinExistence type="predicted"/>
<comment type="caution">
    <text evidence="2">The sequence shown here is derived from an EMBL/GenBank/DDBJ whole genome shotgun (WGS) entry which is preliminary data.</text>
</comment>
<gene>
    <name evidence="2" type="ORF">J1C48_17535</name>
</gene>
<accession>A0A939JYG4</accession>
<dbReference type="AlphaFoldDB" id="A0A939JYG4"/>
<dbReference type="Proteomes" id="UP000664122">
    <property type="component" value="Unassembled WGS sequence"/>
</dbReference>
<evidence type="ECO:0000256" key="1">
    <source>
        <dbReference type="SAM" id="MobiDB-lite"/>
    </source>
</evidence>
<evidence type="ECO:0000313" key="2">
    <source>
        <dbReference type="EMBL" id="MBO0664386.1"/>
    </source>
</evidence>
<organism evidence="2 3">
    <name type="scientific">Jiella flava</name>
    <dbReference type="NCBI Taxonomy" id="2816857"/>
    <lineage>
        <taxon>Bacteria</taxon>
        <taxon>Pseudomonadati</taxon>
        <taxon>Pseudomonadota</taxon>
        <taxon>Alphaproteobacteria</taxon>
        <taxon>Hyphomicrobiales</taxon>
        <taxon>Aurantimonadaceae</taxon>
        <taxon>Jiella</taxon>
    </lineage>
</organism>
<name>A0A939JYG4_9HYPH</name>
<protein>
    <submittedName>
        <fullName evidence="2">Uncharacterized protein</fullName>
    </submittedName>
</protein>
<feature type="region of interest" description="Disordered" evidence="1">
    <location>
        <begin position="25"/>
        <end position="123"/>
    </location>
</feature>
<evidence type="ECO:0000313" key="3">
    <source>
        <dbReference type="Proteomes" id="UP000664122"/>
    </source>
</evidence>
<keyword evidence="3" id="KW-1185">Reference proteome</keyword>
<sequence length="240" mass="25734">MARFGLFALTTFGAIAFAGGALTPHADAQPSSRTAASGHEITGQERFLRDGGSVRLTPEASRRGSHGRKIPISDPGDRGISGIDQLSGGGALEDYREDNLGTTPDMGSTNEREDFVEDGGTMPPAIVKRNGVEIIRETNIAQLRHVIVKPARISERGSFAFITADVDDHEGDTSFAGSADGLGVTISRPLSQPKIIDVARERLDRRQIPPEGIEIIWHGGAKIIRIAHGYTRRDASDSLK</sequence>
<feature type="compositionally biased region" description="Polar residues" evidence="1">
    <location>
        <begin position="100"/>
        <end position="109"/>
    </location>
</feature>